<comment type="caution">
    <text evidence="2">The sequence shown here is derived from an EMBL/GenBank/DDBJ whole genome shotgun (WGS) entry which is preliminary data.</text>
</comment>
<keyword evidence="3" id="KW-1185">Reference proteome</keyword>
<evidence type="ECO:0000313" key="2">
    <source>
        <dbReference type="EMBL" id="TCD63415.1"/>
    </source>
</evidence>
<gene>
    <name evidence="2" type="ORF">EIP91_005414</name>
</gene>
<accession>A0A4R0RD51</accession>
<feature type="region of interest" description="Disordered" evidence="1">
    <location>
        <begin position="715"/>
        <end position="738"/>
    </location>
</feature>
<proteinExistence type="predicted"/>
<evidence type="ECO:0000313" key="3">
    <source>
        <dbReference type="Proteomes" id="UP000292702"/>
    </source>
</evidence>
<dbReference type="AlphaFoldDB" id="A0A4R0RD51"/>
<organism evidence="2 3">
    <name type="scientific">Steccherinum ochraceum</name>
    <dbReference type="NCBI Taxonomy" id="92696"/>
    <lineage>
        <taxon>Eukaryota</taxon>
        <taxon>Fungi</taxon>
        <taxon>Dikarya</taxon>
        <taxon>Basidiomycota</taxon>
        <taxon>Agaricomycotina</taxon>
        <taxon>Agaricomycetes</taxon>
        <taxon>Polyporales</taxon>
        <taxon>Steccherinaceae</taxon>
        <taxon>Steccherinum</taxon>
    </lineage>
</organism>
<dbReference type="OrthoDB" id="2659442at2759"/>
<dbReference type="Proteomes" id="UP000292702">
    <property type="component" value="Unassembled WGS sequence"/>
</dbReference>
<dbReference type="EMBL" id="RWJN01000299">
    <property type="protein sequence ID" value="TCD63415.1"/>
    <property type="molecule type" value="Genomic_DNA"/>
</dbReference>
<reference evidence="2 3" key="1">
    <citation type="submission" date="2018-11" db="EMBL/GenBank/DDBJ databases">
        <title>Genome assembly of Steccherinum ochraceum LE-BIN_3174, the white-rot fungus of the Steccherinaceae family (The Residual Polyporoid clade, Polyporales, Basidiomycota).</title>
        <authorList>
            <person name="Fedorova T.V."/>
            <person name="Glazunova O.A."/>
            <person name="Landesman E.O."/>
            <person name="Moiseenko K.V."/>
            <person name="Psurtseva N.V."/>
            <person name="Savinova O.S."/>
            <person name="Shakhova N.V."/>
            <person name="Tyazhelova T.V."/>
            <person name="Vasina D.V."/>
        </authorList>
    </citation>
    <scope>NUCLEOTIDE SEQUENCE [LARGE SCALE GENOMIC DNA]</scope>
    <source>
        <strain evidence="2 3">LE-BIN_3174</strain>
    </source>
</reference>
<sequence length="1038" mass="115584">MGWGGQGEGGAAYERDDIVVPIGGMACTACRQIGADAAKVQARAVNANEALGNNYLNHRQLCAKLNATKDRREEDNLDGLNDGRKTSRLKERDRLWSTIFKLVSTRDIPGLPRVFYAAKEEDWSLKKLLKKLEDAAEGRYQARRFQEWEYDLATTIYELGGGAALHALHHSPFALPARTTIMHRRQALLPRITTGDIKLTDLMANIETMFKEVKPDGGGVTLMIDEIACDNRLCYLAQTDDIAGLCEHAASLNSVKMGGDLSVVHAIASAVREGKVHVGQEICVAAIARNNEKDYGAKVIMIRPTCKQGSYVEAAADITLLREAWRLSSYGRALHGPILSIASDGDPKRRPALYQHCMTHEVKPNDLLYKQLCELLGFNLWTGSGGETHDIDYKHTFKRICTLLCTREGIVIDGVVIRKDTLAIWLQRLTDIDWSEDAIQSLLDLDDDKFECDPRIEVLLRPKDAQDVPRAIKLLTLIARIRHLPSPKGNVYEQSIFRALSLLGEMLEALIIPFTNPTLSLSDQVVYLTKFAFLSCAFYMKHEGSFMPHHLYSDLQSMFKTFIARIAHTMNLDPERKVFLCLLGDDVLEVLFGRTRMIGGHSPNMDVSTFQTRCGTAHCLDGIFYKHPEWEQKPDRLKLIRARDMDHLSPRHWTGELRARCCDLKRQYEEGVRQAMDVLSTHKCSVQVDFFKHFHDGHARNIDLLRPKGGKYPGVSAEVDRSLGEPAESDSNNSQCASTADTLDDIIGTGRGLSVDGPAILAAEKAAAPKSSTHSVWMVLDGKKLVHKKTVLRVVLDPAADVDYKKSHDRLLRVRCFSIGGQSTDASKVAASLTRRPTVGNTFRPGSLYGTAICLDRKTTAFALMQCTSIKSGKELLRWAPTDELSLPRSPYDISGQILSLRPSFSTSQPPELVEWIWDTRFAALNVLTSSGKTQSSSVSHTRHLNVTVNGQITVPLSSEQQYSTHLPDDWPAGVFDDGLSCAFTAQTVAEVQSTLFTKLERDPEVRTRLPVFADVREGVFPYKAYMPNGASCYEIII</sequence>
<evidence type="ECO:0000256" key="1">
    <source>
        <dbReference type="SAM" id="MobiDB-lite"/>
    </source>
</evidence>
<protein>
    <submittedName>
        <fullName evidence="2">Uncharacterized protein</fullName>
    </submittedName>
</protein>
<feature type="compositionally biased region" description="Polar residues" evidence="1">
    <location>
        <begin position="729"/>
        <end position="738"/>
    </location>
</feature>
<dbReference type="STRING" id="92696.A0A4R0RD51"/>
<name>A0A4R0RD51_9APHY</name>